<dbReference type="Proteomes" id="UP000024635">
    <property type="component" value="Unassembled WGS sequence"/>
</dbReference>
<keyword evidence="3" id="KW-1185">Reference proteome</keyword>
<name>A0A016UPV6_9BILA</name>
<dbReference type="AlphaFoldDB" id="A0A016UPV6"/>
<protein>
    <submittedName>
        <fullName evidence="2">Uncharacterized protein</fullName>
    </submittedName>
</protein>
<accession>A0A016UPV6</accession>
<organism evidence="2 3">
    <name type="scientific">Ancylostoma ceylanicum</name>
    <dbReference type="NCBI Taxonomy" id="53326"/>
    <lineage>
        <taxon>Eukaryota</taxon>
        <taxon>Metazoa</taxon>
        <taxon>Ecdysozoa</taxon>
        <taxon>Nematoda</taxon>
        <taxon>Chromadorea</taxon>
        <taxon>Rhabditida</taxon>
        <taxon>Rhabditina</taxon>
        <taxon>Rhabditomorpha</taxon>
        <taxon>Strongyloidea</taxon>
        <taxon>Ancylostomatidae</taxon>
        <taxon>Ancylostomatinae</taxon>
        <taxon>Ancylostoma</taxon>
    </lineage>
</organism>
<dbReference type="EMBL" id="JARK01001368">
    <property type="protein sequence ID" value="EYC16907.1"/>
    <property type="molecule type" value="Genomic_DNA"/>
</dbReference>
<gene>
    <name evidence="2" type="primary">Acey_s0032.g2561</name>
    <name evidence="2" type="ORF">Y032_0032g2561</name>
</gene>
<reference evidence="3" key="1">
    <citation type="journal article" date="2015" name="Nat. Genet.">
        <title>The genome and transcriptome of the zoonotic hookworm Ancylostoma ceylanicum identify infection-specific gene families.</title>
        <authorList>
            <person name="Schwarz E.M."/>
            <person name="Hu Y."/>
            <person name="Antoshechkin I."/>
            <person name="Miller M.M."/>
            <person name="Sternberg P.W."/>
            <person name="Aroian R.V."/>
        </authorList>
    </citation>
    <scope>NUCLEOTIDE SEQUENCE</scope>
    <source>
        <strain evidence="3">HY135</strain>
    </source>
</reference>
<proteinExistence type="predicted"/>
<evidence type="ECO:0000313" key="3">
    <source>
        <dbReference type="Proteomes" id="UP000024635"/>
    </source>
</evidence>
<sequence length="66" mass="8036">MCDYPREREREREREGERERESYAWFKTGETVHFRTCSICQVDIQLPREQLFELTDFPSTQGLDFS</sequence>
<feature type="region of interest" description="Disordered" evidence="1">
    <location>
        <begin position="1"/>
        <end position="20"/>
    </location>
</feature>
<evidence type="ECO:0000313" key="2">
    <source>
        <dbReference type="EMBL" id="EYC16907.1"/>
    </source>
</evidence>
<comment type="caution">
    <text evidence="2">The sequence shown here is derived from an EMBL/GenBank/DDBJ whole genome shotgun (WGS) entry which is preliminary data.</text>
</comment>
<evidence type="ECO:0000256" key="1">
    <source>
        <dbReference type="SAM" id="MobiDB-lite"/>
    </source>
</evidence>